<reference evidence="1 2" key="1">
    <citation type="submission" date="2020-04" db="EMBL/GenBank/DDBJ databases">
        <title>Massilia sp. RP-1-19 isolated from soil.</title>
        <authorList>
            <person name="Dahal R.H."/>
        </authorList>
    </citation>
    <scope>NUCLEOTIDE SEQUENCE [LARGE SCALE GENOMIC DNA]</scope>
    <source>
        <strain evidence="1 2">RP-1-19</strain>
    </source>
</reference>
<dbReference type="Gene3D" id="3.20.20.370">
    <property type="entry name" value="Glycoside hydrolase/deacetylase"/>
    <property type="match status" value="1"/>
</dbReference>
<evidence type="ECO:0000313" key="1">
    <source>
        <dbReference type="EMBL" id="NML62233.1"/>
    </source>
</evidence>
<accession>A0A848HSI4</accession>
<sequence length="269" mass="30434">MQACWPRVNERNWKRSESLLQNDLSDPGTLCVSIHDVAPDTWTECEVLLQAVRAVADIPLTWLVIPHYHGNGARSHQLESTLQQMLEHGHELALHGYTHLDDAPARAGPVGSLVRNVYTEREGEFAALDEQEARRRIALGLEWFQARGWPVSGFVAPAWLMSQQAWHAVHAFPFLYTTTFTHFHLLQQKREVFSPSLVYTARNKGGRALSPVTASTIAYLLKDAPLVRFSLHPRDAHYPALVRHAQHLIARLLESRMPLTKAAFAQAYQ</sequence>
<dbReference type="InterPro" id="IPR011330">
    <property type="entry name" value="Glyco_hydro/deAcase_b/a-brl"/>
</dbReference>
<proteinExistence type="predicted"/>
<organism evidence="1 2">
    <name type="scientific">Massilia polaris</name>
    <dbReference type="NCBI Taxonomy" id="2728846"/>
    <lineage>
        <taxon>Bacteria</taxon>
        <taxon>Pseudomonadati</taxon>
        <taxon>Pseudomonadota</taxon>
        <taxon>Betaproteobacteria</taxon>
        <taxon>Burkholderiales</taxon>
        <taxon>Oxalobacteraceae</taxon>
        <taxon>Telluria group</taxon>
        <taxon>Massilia</taxon>
    </lineage>
</organism>
<protein>
    <submittedName>
        <fullName evidence="1">DUF2334 domain-containing protein</fullName>
    </submittedName>
</protein>
<comment type="caution">
    <text evidence="1">The sequence shown here is derived from an EMBL/GenBank/DDBJ whole genome shotgun (WGS) entry which is preliminary data.</text>
</comment>
<dbReference type="SUPFAM" id="SSF88713">
    <property type="entry name" value="Glycoside hydrolase/deacetylase"/>
    <property type="match status" value="1"/>
</dbReference>
<dbReference type="Pfam" id="PF10096">
    <property type="entry name" value="DUF2334"/>
    <property type="match status" value="1"/>
</dbReference>
<keyword evidence="2" id="KW-1185">Reference proteome</keyword>
<dbReference type="GO" id="GO:0005975">
    <property type="term" value="P:carbohydrate metabolic process"/>
    <property type="evidence" value="ECO:0007669"/>
    <property type="project" value="InterPro"/>
</dbReference>
<dbReference type="InterPro" id="IPR018763">
    <property type="entry name" value="DUF2334"/>
</dbReference>
<dbReference type="EMBL" id="JABBGG010000007">
    <property type="protein sequence ID" value="NML62233.1"/>
    <property type="molecule type" value="Genomic_DNA"/>
</dbReference>
<dbReference type="AlphaFoldDB" id="A0A848HSI4"/>
<evidence type="ECO:0000313" key="2">
    <source>
        <dbReference type="Proteomes" id="UP000583752"/>
    </source>
</evidence>
<name>A0A848HSI4_9BURK</name>
<gene>
    <name evidence="1" type="ORF">HHL21_14340</name>
</gene>
<dbReference type="CDD" id="cd11374">
    <property type="entry name" value="CE4_u10"/>
    <property type="match status" value="1"/>
</dbReference>
<dbReference type="Proteomes" id="UP000583752">
    <property type="component" value="Unassembled WGS sequence"/>
</dbReference>